<dbReference type="InterPro" id="IPR004511">
    <property type="entry name" value="PAPS/APS_Rdtase"/>
</dbReference>
<dbReference type="InterPro" id="IPR002500">
    <property type="entry name" value="PAPS_reduct_dom"/>
</dbReference>
<protein>
    <recommendedName>
        <fullName evidence="10 14">Adenosine 5'-phosphosulfate reductase</fullName>
        <shortName evidence="14">APS reductase</shortName>
        <ecNumber evidence="9 14">1.8.4.10</ecNumber>
    </recommendedName>
    <alternativeName>
        <fullName evidence="12 14">5'-adenylylsulfate reductase</fullName>
    </alternativeName>
    <alternativeName>
        <fullName evidence="11 14">Thioredoxin-dependent 5'-adenylylsulfate reductase</fullName>
    </alternativeName>
</protein>
<keyword evidence="5 14" id="KW-0408">Iron</keyword>
<dbReference type="EC" id="1.8.4.10" evidence="9 14"/>
<evidence type="ECO:0000256" key="5">
    <source>
        <dbReference type="ARBA" id="ARBA00023004"/>
    </source>
</evidence>
<feature type="binding site" evidence="14">
    <location>
        <position position="122"/>
    </location>
    <ligand>
        <name>[4Fe-4S] cluster</name>
        <dbReference type="ChEBI" id="CHEBI:49883"/>
    </ligand>
</feature>
<feature type="binding site" evidence="14">
    <location>
        <position position="121"/>
    </location>
    <ligand>
        <name>[4Fe-4S] cluster</name>
        <dbReference type="ChEBI" id="CHEBI:49883"/>
    </ligand>
</feature>
<keyword evidence="2 14" id="KW-0963">Cytoplasm</keyword>
<evidence type="ECO:0000256" key="6">
    <source>
        <dbReference type="ARBA" id="ARBA00023014"/>
    </source>
</evidence>
<organism evidence="16 17">
    <name type="scientific">Aureimonas phyllosphaerae</name>
    <dbReference type="NCBI Taxonomy" id="1166078"/>
    <lineage>
        <taxon>Bacteria</taxon>
        <taxon>Pseudomonadati</taxon>
        <taxon>Pseudomonadota</taxon>
        <taxon>Alphaproteobacteria</taxon>
        <taxon>Hyphomicrobiales</taxon>
        <taxon>Aurantimonadaceae</taxon>
        <taxon>Aureimonas</taxon>
    </lineage>
</organism>
<evidence type="ECO:0000256" key="2">
    <source>
        <dbReference type="ARBA" id="ARBA00022490"/>
    </source>
</evidence>
<accession>A0A7W6BVY2</accession>
<evidence type="ECO:0000259" key="15">
    <source>
        <dbReference type="Pfam" id="PF01507"/>
    </source>
</evidence>
<comment type="cofactor">
    <cofactor evidence="14">
        <name>[4Fe-4S] cluster</name>
        <dbReference type="ChEBI" id="CHEBI:49883"/>
    </cofactor>
    <text evidence="14">Binds 1 [4Fe-4S] cluster per subunit.</text>
</comment>
<feature type="domain" description="Phosphoadenosine phosphosulphate reductase" evidence="15">
    <location>
        <begin position="36"/>
        <end position="210"/>
    </location>
</feature>
<evidence type="ECO:0000256" key="10">
    <source>
        <dbReference type="ARBA" id="ARBA00029514"/>
    </source>
</evidence>
<evidence type="ECO:0000256" key="8">
    <source>
        <dbReference type="ARBA" id="ARBA00024327"/>
    </source>
</evidence>
<dbReference type="GO" id="GO:0004604">
    <property type="term" value="F:phosphoadenylyl-sulfate reductase (thioredoxin) activity"/>
    <property type="evidence" value="ECO:0007669"/>
    <property type="project" value="UniProtKB-UniRule"/>
</dbReference>
<evidence type="ECO:0000313" key="16">
    <source>
        <dbReference type="EMBL" id="MBB3936088.1"/>
    </source>
</evidence>
<dbReference type="Proteomes" id="UP000531216">
    <property type="component" value="Unassembled WGS sequence"/>
</dbReference>
<dbReference type="EMBL" id="JACIDO010000004">
    <property type="protein sequence ID" value="MBB3936088.1"/>
    <property type="molecule type" value="Genomic_DNA"/>
</dbReference>
<dbReference type="SUPFAM" id="SSF52402">
    <property type="entry name" value="Adenine nucleotide alpha hydrolases-like"/>
    <property type="match status" value="1"/>
</dbReference>
<dbReference type="GO" id="GO:0043866">
    <property type="term" value="F:adenylyl-sulfate reductase (thioredoxin) activity"/>
    <property type="evidence" value="ECO:0007669"/>
    <property type="project" value="UniProtKB-EC"/>
</dbReference>
<evidence type="ECO:0000256" key="7">
    <source>
        <dbReference type="ARBA" id="ARBA00024298"/>
    </source>
</evidence>
<keyword evidence="3 14" id="KW-0479">Metal-binding</keyword>
<dbReference type="OrthoDB" id="9794018at2"/>
<comment type="similarity">
    <text evidence="1 14">Belongs to the PAPS reductase family. CysH subfamily.</text>
</comment>
<dbReference type="GO" id="GO:0046872">
    <property type="term" value="F:metal ion binding"/>
    <property type="evidence" value="ECO:0007669"/>
    <property type="project" value="UniProtKB-KW"/>
</dbReference>
<dbReference type="RefSeq" id="WP_090963375.1">
    <property type="nucleotide sequence ID" value="NZ_FOOA01000008.1"/>
</dbReference>
<sequence>MSAALDARVEALNAAFPAMSPLERLQHLRETVPGRIVFTTSLGIEDQMLTHLIFTNALKIEVVTLDTGRLFPETYTLWQETEEKYGRRIKAKYPQADALESLIDDQGINGFYFAPELRKACCGVRKVEPLNRALEGASAWIAGLRRDQSANRESMEFASADHARGLVKANPLFDWTRAEIAAFTARHGVPVNALHGRGFLSIGCAPCTRAIRPGEVERAGRWWWEDETRRECGLHVDDPAAVSDTEEAKAALFERADI</sequence>
<evidence type="ECO:0000256" key="12">
    <source>
        <dbReference type="ARBA" id="ARBA00032041"/>
    </source>
</evidence>
<dbReference type="PIRSF" id="PIRSF000857">
    <property type="entry name" value="PAPS_reductase"/>
    <property type="match status" value="1"/>
</dbReference>
<dbReference type="InterPro" id="IPR014729">
    <property type="entry name" value="Rossmann-like_a/b/a_fold"/>
</dbReference>
<dbReference type="GO" id="GO:0019344">
    <property type="term" value="P:cysteine biosynthetic process"/>
    <property type="evidence" value="ECO:0007669"/>
    <property type="project" value="InterPro"/>
</dbReference>
<comment type="pathway">
    <text evidence="8 14">Sulfur metabolism; hydrogen sulfide biosynthesis; sulfite from sulfate.</text>
</comment>
<evidence type="ECO:0000256" key="4">
    <source>
        <dbReference type="ARBA" id="ARBA00023002"/>
    </source>
</evidence>
<name>A0A7W6BVY2_9HYPH</name>
<evidence type="ECO:0000256" key="11">
    <source>
        <dbReference type="ARBA" id="ARBA00030894"/>
    </source>
</evidence>
<dbReference type="GO" id="GO:0051539">
    <property type="term" value="F:4 iron, 4 sulfur cluster binding"/>
    <property type="evidence" value="ECO:0007669"/>
    <property type="project" value="UniProtKB-UniRule"/>
</dbReference>
<evidence type="ECO:0000256" key="3">
    <source>
        <dbReference type="ARBA" id="ARBA00022723"/>
    </source>
</evidence>
<evidence type="ECO:0000313" key="17">
    <source>
        <dbReference type="Proteomes" id="UP000531216"/>
    </source>
</evidence>
<feature type="binding site" evidence="14">
    <location>
        <position position="207"/>
    </location>
    <ligand>
        <name>[4Fe-4S] cluster</name>
        <dbReference type="ChEBI" id="CHEBI:49883"/>
    </ligand>
</feature>
<evidence type="ECO:0000256" key="1">
    <source>
        <dbReference type="ARBA" id="ARBA00009732"/>
    </source>
</evidence>
<dbReference type="AlphaFoldDB" id="A0A7W6BVY2"/>
<evidence type="ECO:0000256" key="13">
    <source>
        <dbReference type="ARBA" id="ARBA00048441"/>
    </source>
</evidence>
<reference evidence="16 17" key="1">
    <citation type="submission" date="2020-08" db="EMBL/GenBank/DDBJ databases">
        <title>Genomic Encyclopedia of Type Strains, Phase IV (KMG-IV): sequencing the most valuable type-strain genomes for metagenomic binning, comparative biology and taxonomic classification.</title>
        <authorList>
            <person name="Goeker M."/>
        </authorList>
    </citation>
    <scope>NUCLEOTIDE SEQUENCE [LARGE SCALE GENOMIC DNA]</scope>
    <source>
        <strain evidence="16 17">DSM 25024</strain>
    </source>
</reference>
<dbReference type="HAMAP" id="MF_00063">
    <property type="entry name" value="CysH"/>
    <property type="match status" value="1"/>
</dbReference>
<comment type="catalytic activity">
    <reaction evidence="13 14">
        <text>[thioredoxin]-disulfide + sulfite + AMP + 2 H(+) = adenosine 5'-phosphosulfate + [thioredoxin]-dithiol</text>
        <dbReference type="Rhea" id="RHEA:21976"/>
        <dbReference type="Rhea" id="RHEA-COMP:10698"/>
        <dbReference type="Rhea" id="RHEA-COMP:10700"/>
        <dbReference type="ChEBI" id="CHEBI:15378"/>
        <dbReference type="ChEBI" id="CHEBI:17359"/>
        <dbReference type="ChEBI" id="CHEBI:29950"/>
        <dbReference type="ChEBI" id="CHEBI:50058"/>
        <dbReference type="ChEBI" id="CHEBI:58243"/>
        <dbReference type="ChEBI" id="CHEBI:456215"/>
        <dbReference type="EC" id="1.8.4.10"/>
    </reaction>
</comment>
<proteinExistence type="inferred from homology"/>
<dbReference type="Gene3D" id="3.40.50.620">
    <property type="entry name" value="HUPs"/>
    <property type="match status" value="1"/>
</dbReference>
<dbReference type="PANTHER" id="PTHR46482:SF9">
    <property type="entry name" value="5'-ADENYLYLSULFATE REDUCTASE 1, CHLOROPLASTIC"/>
    <property type="match status" value="1"/>
</dbReference>
<dbReference type="GO" id="GO:0005737">
    <property type="term" value="C:cytoplasm"/>
    <property type="evidence" value="ECO:0007669"/>
    <property type="project" value="UniProtKB-SubCell"/>
</dbReference>
<comment type="caution">
    <text evidence="16">The sequence shown here is derived from an EMBL/GenBank/DDBJ whole genome shotgun (WGS) entry which is preliminary data.</text>
</comment>
<dbReference type="NCBIfam" id="NF002537">
    <property type="entry name" value="PRK02090.1"/>
    <property type="match status" value="1"/>
</dbReference>
<dbReference type="CDD" id="cd23945">
    <property type="entry name" value="PAPS_reductase"/>
    <property type="match status" value="1"/>
</dbReference>
<dbReference type="GO" id="GO:0070814">
    <property type="term" value="P:hydrogen sulfide biosynthetic process"/>
    <property type="evidence" value="ECO:0007669"/>
    <property type="project" value="UniProtKB-UniRule"/>
</dbReference>
<dbReference type="GO" id="GO:0019379">
    <property type="term" value="P:sulfate assimilation, phosphoadenylyl sulfate reduction by phosphoadenylyl-sulfate reductase (thioredoxin)"/>
    <property type="evidence" value="ECO:0007669"/>
    <property type="project" value="UniProtKB-UniRule"/>
</dbReference>
<keyword evidence="4 14" id="KW-0560">Oxidoreductase</keyword>
<gene>
    <name evidence="14" type="primary">cysH</name>
    <name evidence="16" type="ORF">GGR05_002238</name>
</gene>
<keyword evidence="6 14" id="KW-0411">Iron-sulfur</keyword>
<feature type="active site" description="Nucleophile; cysteine thiosulfonate intermediate" evidence="14">
    <location>
        <position position="232"/>
    </location>
</feature>
<evidence type="ECO:0000256" key="9">
    <source>
        <dbReference type="ARBA" id="ARBA00024386"/>
    </source>
</evidence>
<keyword evidence="17" id="KW-1185">Reference proteome</keyword>
<feature type="binding site" evidence="14">
    <location>
        <position position="204"/>
    </location>
    <ligand>
        <name>[4Fe-4S] cluster</name>
        <dbReference type="ChEBI" id="CHEBI:49883"/>
    </ligand>
</feature>
<evidence type="ECO:0000256" key="14">
    <source>
        <dbReference type="HAMAP-Rule" id="MF_00063"/>
    </source>
</evidence>
<comment type="subcellular location">
    <subcellularLocation>
        <location evidence="14">Cytoplasm</location>
    </subcellularLocation>
</comment>
<dbReference type="PANTHER" id="PTHR46482">
    <property type="entry name" value="5'-ADENYLYLSULFATE REDUCTASE 3, CHLOROPLASTIC"/>
    <property type="match status" value="1"/>
</dbReference>
<comment type="function">
    <text evidence="7 14">Catalyzes the formation of sulfite from adenosine 5'-phosphosulfate (APS) using thioredoxin as an electron donor.</text>
</comment>
<dbReference type="InterPro" id="IPR011798">
    <property type="entry name" value="APS_reductase"/>
</dbReference>
<dbReference type="Pfam" id="PF01507">
    <property type="entry name" value="PAPS_reduct"/>
    <property type="match status" value="1"/>
</dbReference>
<dbReference type="NCBIfam" id="TIGR02055">
    <property type="entry name" value="APS_reductase"/>
    <property type="match status" value="1"/>
</dbReference>